<evidence type="ECO:0000313" key="2">
    <source>
        <dbReference type="EMBL" id="GBP77487.1"/>
    </source>
</evidence>
<reference evidence="2 3" key="1">
    <citation type="journal article" date="2019" name="Commun. Biol.">
        <title>The bagworm genome reveals a unique fibroin gene that provides high tensile strength.</title>
        <authorList>
            <person name="Kono N."/>
            <person name="Nakamura H."/>
            <person name="Ohtoshi R."/>
            <person name="Tomita M."/>
            <person name="Numata K."/>
            <person name="Arakawa K."/>
        </authorList>
    </citation>
    <scope>NUCLEOTIDE SEQUENCE [LARGE SCALE GENOMIC DNA]</scope>
</reference>
<comment type="caution">
    <text evidence="2">The sequence shown here is derived from an EMBL/GenBank/DDBJ whole genome shotgun (WGS) entry which is preliminary data.</text>
</comment>
<feature type="compositionally biased region" description="Polar residues" evidence="1">
    <location>
        <begin position="211"/>
        <end position="228"/>
    </location>
</feature>
<dbReference type="EMBL" id="BGZK01001333">
    <property type="protein sequence ID" value="GBP77487.1"/>
    <property type="molecule type" value="Genomic_DNA"/>
</dbReference>
<organism evidence="2 3">
    <name type="scientific">Eumeta variegata</name>
    <name type="common">Bagworm moth</name>
    <name type="synonym">Eumeta japonica</name>
    <dbReference type="NCBI Taxonomy" id="151549"/>
    <lineage>
        <taxon>Eukaryota</taxon>
        <taxon>Metazoa</taxon>
        <taxon>Ecdysozoa</taxon>
        <taxon>Arthropoda</taxon>
        <taxon>Hexapoda</taxon>
        <taxon>Insecta</taxon>
        <taxon>Pterygota</taxon>
        <taxon>Neoptera</taxon>
        <taxon>Endopterygota</taxon>
        <taxon>Lepidoptera</taxon>
        <taxon>Glossata</taxon>
        <taxon>Ditrysia</taxon>
        <taxon>Tineoidea</taxon>
        <taxon>Psychidae</taxon>
        <taxon>Oiketicinae</taxon>
        <taxon>Eumeta</taxon>
    </lineage>
</organism>
<sequence length="276" mass="30729">MYDADHIFTTDPKPYYTSVKGSGSEPQSEIKRLWEGAPQQWGDETLYKSVICNTHLVYHNLGASRFLVNRTGTPTFSLNLWEGTPDNSKELRNSIGYDVTYSVSITLSTDSPLKLIEGSPLSARERAQAAGDPVIWAGEVVCAHFGHIKHLLRNAPTRKYVIANILVISQITTRFIYRKTLSTGSGSKLNVGPELKTKNVIGIKIRNNTGTRVESRNKTGTRIESGNKTGARIESRDETEIRIESGNEIRINSKIVHNIKDERTHSASAQAENYIL</sequence>
<dbReference type="Proteomes" id="UP000299102">
    <property type="component" value="Unassembled WGS sequence"/>
</dbReference>
<proteinExistence type="predicted"/>
<gene>
    <name evidence="2" type="ORF">EVAR_62563_1</name>
</gene>
<protein>
    <submittedName>
        <fullName evidence="2">Uncharacterized protein</fullName>
    </submittedName>
</protein>
<feature type="region of interest" description="Disordered" evidence="1">
    <location>
        <begin position="211"/>
        <end position="235"/>
    </location>
</feature>
<name>A0A4C1YST0_EUMVA</name>
<evidence type="ECO:0000313" key="3">
    <source>
        <dbReference type="Proteomes" id="UP000299102"/>
    </source>
</evidence>
<accession>A0A4C1YST0</accession>
<dbReference type="AlphaFoldDB" id="A0A4C1YST0"/>
<keyword evidence="3" id="KW-1185">Reference proteome</keyword>
<evidence type="ECO:0000256" key="1">
    <source>
        <dbReference type="SAM" id="MobiDB-lite"/>
    </source>
</evidence>